<keyword evidence="1" id="KW-1185">Reference proteome</keyword>
<gene>
    <name evidence="2" type="primary">LOC111087845</name>
</gene>
<sequence length="133" mass="14988">MTTTSESSNPTHEKVNFIESVLQERPPEETCEKFYQKWAATYDEDMIDTEMYGPKTVVEEFVELGLGKNVRILDVGAGTGCVASLLQKHGYTNIDALDGSIDMLEVAKSRDLYRNYIVDIVSEERKTTIKDGK</sequence>
<accession>A0ABM1T726</accession>
<dbReference type="RefSeq" id="XP_022251682.1">
    <property type="nucleotide sequence ID" value="XM_022395974.1"/>
</dbReference>
<organism evidence="1 2">
    <name type="scientific">Limulus polyphemus</name>
    <name type="common">Atlantic horseshoe crab</name>
    <dbReference type="NCBI Taxonomy" id="6850"/>
    <lineage>
        <taxon>Eukaryota</taxon>
        <taxon>Metazoa</taxon>
        <taxon>Ecdysozoa</taxon>
        <taxon>Arthropoda</taxon>
        <taxon>Chelicerata</taxon>
        <taxon>Merostomata</taxon>
        <taxon>Xiphosura</taxon>
        <taxon>Limulidae</taxon>
        <taxon>Limulus</taxon>
    </lineage>
</organism>
<reference evidence="2" key="1">
    <citation type="submission" date="2025-08" db="UniProtKB">
        <authorList>
            <consortium name="RefSeq"/>
        </authorList>
    </citation>
    <scope>IDENTIFICATION</scope>
    <source>
        <tissue evidence="2">Muscle</tissue>
    </source>
</reference>
<protein>
    <submittedName>
        <fullName evidence="2">Methyltransferase-like protein 27</fullName>
    </submittedName>
</protein>
<dbReference type="Gene3D" id="3.40.50.150">
    <property type="entry name" value="Vaccinia Virus protein VP39"/>
    <property type="match status" value="1"/>
</dbReference>
<name>A0ABM1T726_LIMPO</name>
<dbReference type="Proteomes" id="UP000694941">
    <property type="component" value="Unplaced"/>
</dbReference>
<dbReference type="InterPro" id="IPR029063">
    <property type="entry name" value="SAM-dependent_MTases_sf"/>
</dbReference>
<evidence type="ECO:0000313" key="2">
    <source>
        <dbReference type="RefSeq" id="XP_022251682.1"/>
    </source>
</evidence>
<dbReference type="GeneID" id="111087845"/>
<dbReference type="CDD" id="cd02440">
    <property type="entry name" value="AdoMet_MTases"/>
    <property type="match status" value="1"/>
</dbReference>
<evidence type="ECO:0000313" key="1">
    <source>
        <dbReference type="Proteomes" id="UP000694941"/>
    </source>
</evidence>
<proteinExistence type="predicted"/>
<dbReference type="SUPFAM" id="SSF53335">
    <property type="entry name" value="S-adenosyl-L-methionine-dependent methyltransferases"/>
    <property type="match status" value="1"/>
</dbReference>